<organism evidence="5 6">
    <name type="scientific">Schizopora paradoxa</name>
    <dbReference type="NCBI Taxonomy" id="27342"/>
    <lineage>
        <taxon>Eukaryota</taxon>
        <taxon>Fungi</taxon>
        <taxon>Dikarya</taxon>
        <taxon>Basidiomycota</taxon>
        <taxon>Agaricomycotina</taxon>
        <taxon>Agaricomycetes</taxon>
        <taxon>Hymenochaetales</taxon>
        <taxon>Schizoporaceae</taxon>
        <taxon>Schizopora</taxon>
    </lineage>
</organism>
<dbReference type="GO" id="GO:0033754">
    <property type="term" value="F:indoleamine 2,3-dioxygenase activity"/>
    <property type="evidence" value="ECO:0007669"/>
    <property type="project" value="TreeGrafter"/>
</dbReference>
<dbReference type="Proteomes" id="UP000053477">
    <property type="component" value="Unassembled WGS sequence"/>
</dbReference>
<dbReference type="STRING" id="27342.A0A0H2S5C6"/>
<keyword evidence="5" id="KW-0560">Oxidoreductase</keyword>
<comment type="similarity">
    <text evidence="1">Belongs to the indoleamine 2,3-dioxygenase family.</text>
</comment>
<gene>
    <name evidence="5" type="ORF">SCHPADRAFT_865367</name>
</gene>
<dbReference type="PANTHER" id="PTHR28657:SF5">
    <property type="entry name" value="INDOLEAMINE 2,3-DIOXYGENASE"/>
    <property type="match status" value="1"/>
</dbReference>
<dbReference type="OrthoDB" id="540174at2759"/>
<name>A0A0H2S5C6_9AGAM</name>
<feature type="binding site" description="proximal binding residue" evidence="4">
    <location>
        <position position="407"/>
    </location>
    <ligand>
        <name>heme b</name>
        <dbReference type="ChEBI" id="CHEBI:60344"/>
    </ligand>
    <ligandPart>
        <name>Fe</name>
        <dbReference type="ChEBI" id="CHEBI:18248"/>
    </ligandPart>
</feature>
<accession>A0A0H2S5C6</accession>
<evidence type="ECO:0000256" key="3">
    <source>
        <dbReference type="ARBA" id="ARBA00023004"/>
    </source>
</evidence>
<evidence type="ECO:0000313" key="6">
    <source>
        <dbReference type="Proteomes" id="UP000053477"/>
    </source>
</evidence>
<keyword evidence="3 4" id="KW-0408">Iron</keyword>
<sequence>MEATYLPAPHHILRLAVSSLNDVFSTLKTYTGPESAKARSNAEFEIYTQTGFVPRSPLRRLPVSFDFWERALERAHKDISLGEDDTDAAVSKRVSSEKWRENIRKGPLLSIQSLVGDMRKLQRAHMVLAWLVQFYVHSIPPSSSKSAIVVPRTLAIPLVTVSKILGIAPILTYADTVLWNVAPKDPDYPISAENMTFQHLFSGTDDEEAFYTTSAAVELRGAEILQIIEEYHRLPNLTEVTTVAKIANDLRRVATIIAEISDIVQSVRAQCDPHVFYWAIRPWYKGADADGPDSPGWVYEGVENTKSLDLSGPSAGQTPVMHGLDIWLDIDHKLKQRRAPAPSEDNKRADHGFMERMRRYMPGTHQEYLRYVESSPRPIRDLARQVPALREPYNTAVAALKKMRDAHIRIACLYVVTMSKSTPASRKGCPMIAMMERMKKEESSSTKAPVRGTGGNELSTLLKAGRDATQRAMIN</sequence>
<protein>
    <submittedName>
        <fullName evidence="5">Indoleamine 2,3-dioxygenase</fullName>
    </submittedName>
</protein>
<dbReference type="GO" id="GO:0019441">
    <property type="term" value="P:L-tryptophan catabolic process to kynurenine"/>
    <property type="evidence" value="ECO:0007669"/>
    <property type="project" value="InterPro"/>
</dbReference>
<proteinExistence type="inferred from homology"/>
<dbReference type="InterPro" id="IPR000898">
    <property type="entry name" value="Indolamine_dOase"/>
</dbReference>
<dbReference type="GO" id="GO:0005737">
    <property type="term" value="C:cytoplasm"/>
    <property type="evidence" value="ECO:0007669"/>
    <property type="project" value="TreeGrafter"/>
</dbReference>
<keyword evidence="5" id="KW-0223">Dioxygenase</keyword>
<reference evidence="5 6" key="1">
    <citation type="submission" date="2015-04" db="EMBL/GenBank/DDBJ databases">
        <title>Complete genome sequence of Schizopora paradoxa KUC8140, a cosmopolitan wood degrader in East Asia.</title>
        <authorList>
            <consortium name="DOE Joint Genome Institute"/>
            <person name="Min B."/>
            <person name="Park H."/>
            <person name="Jang Y."/>
            <person name="Kim J.-J."/>
            <person name="Kim K.H."/>
            <person name="Pangilinan J."/>
            <person name="Lipzen A."/>
            <person name="Riley R."/>
            <person name="Grigoriev I.V."/>
            <person name="Spatafora J.W."/>
            <person name="Choi I.-G."/>
        </authorList>
    </citation>
    <scope>NUCLEOTIDE SEQUENCE [LARGE SCALE GENOMIC DNA]</scope>
    <source>
        <strain evidence="5 6">KUC8140</strain>
    </source>
</reference>
<keyword evidence="4" id="KW-0349">Heme</keyword>
<keyword evidence="2 4" id="KW-0479">Metal-binding</keyword>
<dbReference type="Gene3D" id="1.20.58.480">
    <property type="match status" value="1"/>
</dbReference>
<dbReference type="GO" id="GO:0046872">
    <property type="term" value="F:metal ion binding"/>
    <property type="evidence" value="ECO:0007669"/>
    <property type="project" value="UniProtKB-KW"/>
</dbReference>
<keyword evidence="6" id="KW-1185">Reference proteome</keyword>
<evidence type="ECO:0000313" key="5">
    <source>
        <dbReference type="EMBL" id="KLO19154.1"/>
    </source>
</evidence>
<dbReference type="AlphaFoldDB" id="A0A0H2S5C6"/>
<dbReference type="PANTHER" id="PTHR28657">
    <property type="entry name" value="INDOLEAMINE 2,3-DIOXYGENASE"/>
    <property type="match status" value="1"/>
</dbReference>
<dbReference type="Pfam" id="PF01231">
    <property type="entry name" value="IDO"/>
    <property type="match status" value="1"/>
</dbReference>
<dbReference type="EMBL" id="KQ085888">
    <property type="protein sequence ID" value="KLO19154.1"/>
    <property type="molecule type" value="Genomic_DNA"/>
</dbReference>
<dbReference type="InterPro" id="IPR037217">
    <property type="entry name" value="Trp/Indoleamine_2_3_dOase-like"/>
</dbReference>
<evidence type="ECO:0000256" key="4">
    <source>
        <dbReference type="PIRSR" id="PIRSR600898-1"/>
    </source>
</evidence>
<evidence type="ECO:0000256" key="2">
    <source>
        <dbReference type="ARBA" id="ARBA00022723"/>
    </source>
</evidence>
<dbReference type="GO" id="GO:0034354">
    <property type="term" value="P:'de novo' NAD+ biosynthetic process from L-tryptophan"/>
    <property type="evidence" value="ECO:0007669"/>
    <property type="project" value="TreeGrafter"/>
</dbReference>
<evidence type="ECO:0000256" key="1">
    <source>
        <dbReference type="ARBA" id="ARBA00007119"/>
    </source>
</evidence>
<dbReference type="GO" id="GO:0020037">
    <property type="term" value="F:heme binding"/>
    <property type="evidence" value="ECO:0007669"/>
    <property type="project" value="InterPro"/>
</dbReference>
<dbReference type="SUPFAM" id="SSF140959">
    <property type="entry name" value="Indolic compounds 2,3-dioxygenase-like"/>
    <property type="match status" value="1"/>
</dbReference>
<dbReference type="InParanoid" id="A0A0H2S5C6"/>